<reference evidence="1 2" key="2">
    <citation type="submission" date="2015-09" db="EMBL/GenBank/DDBJ databases">
        <title>Draft genome sequence of Xanthomonas oryzae pv. USA str. X11-5A.</title>
        <authorList>
            <person name="Knight B.M."/>
            <person name="Roberts D.P."/>
            <person name="Lin D."/>
            <person name="Hari K."/>
            <person name="Fletcher J."/>
            <person name="Melcher U."/>
            <person name="Blagden T."/>
            <person name="Winegar R.A."/>
        </authorList>
    </citation>
    <scope>NUCLEOTIDE SEQUENCE [LARGE SCALE GENOMIC DNA]</scope>
    <source>
        <strain evidence="1 2">X11-5A</strain>
    </source>
</reference>
<dbReference type="AlphaFoldDB" id="A0AAP1EUY3"/>
<dbReference type="EMBL" id="LHUJ01000355">
    <property type="protein sequence ID" value="KOR39494.1"/>
    <property type="molecule type" value="Genomic_DNA"/>
</dbReference>
<protein>
    <submittedName>
        <fullName evidence="1">Uncharacterized protein</fullName>
    </submittedName>
</protein>
<name>A0AAP1EUY3_9XANT</name>
<evidence type="ECO:0000313" key="1">
    <source>
        <dbReference type="EMBL" id="KOR39494.1"/>
    </source>
</evidence>
<evidence type="ECO:0000313" key="2">
    <source>
        <dbReference type="Proteomes" id="UP000036790"/>
    </source>
</evidence>
<dbReference type="Proteomes" id="UP000036790">
    <property type="component" value="Unassembled WGS sequence"/>
</dbReference>
<sequence>MISAIFLDEVSIQDMVVTTCATTEPPCDATSAAPMANLFAWRACPAFCLTVEVSPSIEAAVSSRLACCVNALAGRFA</sequence>
<accession>A0AAP1EUY3</accession>
<reference evidence="1 2" key="1">
    <citation type="submission" date="2015-07" db="EMBL/GenBank/DDBJ databases">
        <authorList>
            <consortium name="Consortium for Microbial Forensics and Genomics (microFORGE)"/>
            <person name="Knight B.M."/>
            <person name="Roberts D.P."/>
            <person name="Lin D."/>
            <person name="Hari K."/>
            <person name="Fletcher J."/>
            <person name="Melcher U."/>
            <person name="Blagden T."/>
            <person name="Winegar R.A."/>
        </authorList>
    </citation>
    <scope>NUCLEOTIDE SEQUENCE [LARGE SCALE GENOMIC DNA]</scope>
    <source>
        <strain evidence="1 2">X11-5A</strain>
    </source>
</reference>
<comment type="caution">
    <text evidence="1">The sequence shown here is derived from an EMBL/GenBank/DDBJ whole genome shotgun (WGS) entry which is preliminary data.</text>
</comment>
<gene>
    <name evidence="1" type="ORF">ADT25_21745</name>
</gene>
<proteinExistence type="predicted"/>
<organism evidence="1 2">
    <name type="scientific">Xanthomonas oryzae</name>
    <dbReference type="NCBI Taxonomy" id="347"/>
    <lineage>
        <taxon>Bacteria</taxon>
        <taxon>Pseudomonadati</taxon>
        <taxon>Pseudomonadota</taxon>
        <taxon>Gammaproteobacteria</taxon>
        <taxon>Lysobacterales</taxon>
        <taxon>Lysobacteraceae</taxon>
        <taxon>Xanthomonas</taxon>
    </lineage>
</organism>